<dbReference type="VEuPathDB" id="VectorBase:HLOH_050102"/>
<accession>A0A9J6FPB7</accession>
<dbReference type="InterPro" id="IPR018957">
    <property type="entry name" value="Znf_C3HC4_RING-type"/>
</dbReference>
<dbReference type="PROSITE" id="PS50089">
    <property type="entry name" value="ZF_RING_2"/>
    <property type="match status" value="1"/>
</dbReference>
<dbReference type="AlphaFoldDB" id="A0A9J6FPB7"/>
<evidence type="ECO:0000259" key="6">
    <source>
        <dbReference type="PROSITE" id="PS50089"/>
    </source>
</evidence>
<organism evidence="7 8">
    <name type="scientific">Haemaphysalis longicornis</name>
    <name type="common">Bush tick</name>
    <dbReference type="NCBI Taxonomy" id="44386"/>
    <lineage>
        <taxon>Eukaryota</taxon>
        <taxon>Metazoa</taxon>
        <taxon>Ecdysozoa</taxon>
        <taxon>Arthropoda</taxon>
        <taxon>Chelicerata</taxon>
        <taxon>Arachnida</taxon>
        <taxon>Acari</taxon>
        <taxon>Parasitiformes</taxon>
        <taxon>Ixodida</taxon>
        <taxon>Ixodoidea</taxon>
        <taxon>Ixodidae</taxon>
        <taxon>Haemaphysalinae</taxon>
        <taxon>Haemaphysalis</taxon>
    </lineage>
</organism>
<evidence type="ECO:0000256" key="1">
    <source>
        <dbReference type="ARBA" id="ARBA00022723"/>
    </source>
</evidence>
<feature type="domain" description="RING-type" evidence="6">
    <location>
        <begin position="34"/>
        <end position="72"/>
    </location>
</feature>
<dbReference type="Proteomes" id="UP000821853">
    <property type="component" value="Chromosome 10"/>
</dbReference>
<feature type="region of interest" description="Disordered" evidence="5">
    <location>
        <begin position="151"/>
        <end position="188"/>
    </location>
</feature>
<gene>
    <name evidence="7" type="ORF">HPB48_021396</name>
</gene>
<dbReference type="InterPro" id="IPR001841">
    <property type="entry name" value="Znf_RING"/>
</dbReference>
<dbReference type="PROSITE" id="PS00518">
    <property type="entry name" value="ZF_RING_1"/>
    <property type="match status" value="1"/>
</dbReference>
<dbReference type="OrthoDB" id="4788989at2759"/>
<dbReference type="SUPFAM" id="SSF57850">
    <property type="entry name" value="RING/U-box"/>
    <property type="match status" value="1"/>
</dbReference>
<comment type="caution">
    <text evidence="7">The sequence shown here is derived from an EMBL/GenBank/DDBJ whole genome shotgun (WGS) entry which is preliminary data.</text>
</comment>
<feature type="compositionally biased region" description="Basic and acidic residues" evidence="5">
    <location>
        <begin position="158"/>
        <end position="172"/>
    </location>
</feature>
<evidence type="ECO:0000256" key="5">
    <source>
        <dbReference type="SAM" id="MobiDB-lite"/>
    </source>
</evidence>
<evidence type="ECO:0000313" key="8">
    <source>
        <dbReference type="Proteomes" id="UP000821853"/>
    </source>
</evidence>
<reference evidence="7 8" key="1">
    <citation type="journal article" date="2020" name="Cell">
        <title>Large-Scale Comparative Analyses of Tick Genomes Elucidate Their Genetic Diversity and Vector Capacities.</title>
        <authorList>
            <consortium name="Tick Genome and Microbiome Consortium (TIGMIC)"/>
            <person name="Jia N."/>
            <person name="Wang J."/>
            <person name="Shi W."/>
            <person name="Du L."/>
            <person name="Sun Y."/>
            <person name="Zhan W."/>
            <person name="Jiang J.F."/>
            <person name="Wang Q."/>
            <person name="Zhang B."/>
            <person name="Ji P."/>
            <person name="Bell-Sakyi L."/>
            <person name="Cui X.M."/>
            <person name="Yuan T.T."/>
            <person name="Jiang B.G."/>
            <person name="Yang W.F."/>
            <person name="Lam T.T."/>
            <person name="Chang Q.C."/>
            <person name="Ding S.J."/>
            <person name="Wang X.J."/>
            <person name="Zhu J.G."/>
            <person name="Ruan X.D."/>
            <person name="Zhao L."/>
            <person name="Wei J.T."/>
            <person name="Ye R.Z."/>
            <person name="Que T.C."/>
            <person name="Du C.H."/>
            <person name="Zhou Y.H."/>
            <person name="Cheng J.X."/>
            <person name="Dai P.F."/>
            <person name="Guo W.B."/>
            <person name="Han X.H."/>
            <person name="Huang E.J."/>
            <person name="Li L.F."/>
            <person name="Wei W."/>
            <person name="Gao Y.C."/>
            <person name="Liu J.Z."/>
            <person name="Shao H.Z."/>
            <person name="Wang X."/>
            <person name="Wang C.C."/>
            <person name="Yang T.C."/>
            <person name="Huo Q.B."/>
            <person name="Li W."/>
            <person name="Chen H.Y."/>
            <person name="Chen S.E."/>
            <person name="Zhou L.G."/>
            <person name="Ni X.B."/>
            <person name="Tian J.H."/>
            <person name="Sheng Y."/>
            <person name="Liu T."/>
            <person name="Pan Y.S."/>
            <person name="Xia L.Y."/>
            <person name="Li J."/>
            <person name="Zhao F."/>
            <person name="Cao W.C."/>
        </authorList>
    </citation>
    <scope>NUCLEOTIDE SEQUENCE [LARGE SCALE GENOMIC DNA]</scope>
    <source>
        <strain evidence="7">HaeL-2018</strain>
    </source>
</reference>
<keyword evidence="8" id="KW-1185">Reference proteome</keyword>
<dbReference type="Pfam" id="PF00097">
    <property type="entry name" value="zf-C3HC4"/>
    <property type="match status" value="1"/>
</dbReference>
<name>A0A9J6FPB7_HAELO</name>
<dbReference type="InterPro" id="IPR017907">
    <property type="entry name" value="Znf_RING_CS"/>
</dbReference>
<evidence type="ECO:0000256" key="4">
    <source>
        <dbReference type="PROSITE-ProRule" id="PRU00175"/>
    </source>
</evidence>
<dbReference type="CDD" id="cd16449">
    <property type="entry name" value="RING-HC"/>
    <property type="match status" value="1"/>
</dbReference>
<dbReference type="Gene3D" id="3.30.40.10">
    <property type="entry name" value="Zinc/RING finger domain, C3HC4 (zinc finger)"/>
    <property type="match status" value="1"/>
</dbReference>
<evidence type="ECO:0000256" key="3">
    <source>
        <dbReference type="ARBA" id="ARBA00022833"/>
    </source>
</evidence>
<dbReference type="InterPro" id="IPR013083">
    <property type="entry name" value="Znf_RING/FYVE/PHD"/>
</dbReference>
<dbReference type="OMA" id="CHAFKSA"/>
<evidence type="ECO:0000256" key="2">
    <source>
        <dbReference type="ARBA" id="ARBA00022771"/>
    </source>
</evidence>
<dbReference type="EMBL" id="JABSTR010000002">
    <property type="protein sequence ID" value="KAH9364647.1"/>
    <property type="molecule type" value="Genomic_DNA"/>
</dbReference>
<evidence type="ECO:0000313" key="7">
    <source>
        <dbReference type="EMBL" id="KAH9364647.1"/>
    </source>
</evidence>
<keyword evidence="1" id="KW-0479">Metal-binding</keyword>
<proteinExistence type="predicted"/>
<keyword evidence="3" id="KW-0862">Zinc</keyword>
<protein>
    <recommendedName>
        <fullName evidence="6">RING-type domain-containing protein</fullName>
    </recommendedName>
</protein>
<keyword evidence="2 4" id="KW-0863">Zinc-finger</keyword>
<dbReference type="GO" id="GO:0008270">
    <property type="term" value="F:zinc ion binding"/>
    <property type="evidence" value="ECO:0007669"/>
    <property type="project" value="UniProtKB-KW"/>
</dbReference>
<sequence>MASRGYPYTLAGFSEEVDRRPLFFVLPLPATRVCNACGLVPHVKALLPCEHSFCKPCYKQCEAEGVVACPLDADACSAEEVTWVNHPARSILAKQVLCWNQASGCNVTTAAADLPRHFFHECAHHVARCPKCDMDTLASNVCAHLQSHFGPSSAPRAATDHRTQTVPEEREPLPMTSPEAANGSSTALSANQDQLKEIIDALKIIAAAPTAGNGGTDAGNWEARLLQETLSQMRIQIGKLKDQLMSSSRTSMLINRLSITALWKETRLSSSV</sequence>
<dbReference type="SUPFAM" id="SSF49599">
    <property type="entry name" value="TRAF domain-like"/>
    <property type="match status" value="1"/>
</dbReference>